<dbReference type="InterPro" id="IPR029058">
    <property type="entry name" value="AB_hydrolase_fold"/>
</dbReference>
<dbReference type="OrthoDB" id="9804723at2"/>
<comment type="caution">
    <text evidence="2">The sequence shown here is derived from an EMBL/GenBank/DDBJ whole genome shotgun (WGS) entry which is preliminary data.</text>
</comment>
<evidence type="ECO:0000313" key="2">
    <source>
        <dbReference type="EMBL" id="ONG50814.1"/>
    </source>
</evidence>
<protein>
    <recommendedName>
        <fullName evidence="1">AB hydrolase-1 domain-containing protein</fullName>
    </recommendedName>
</protein>
<gene>
    <name evidence="2" type="ORF">BKE38_17355</name>
</gene>
<evidence type="ECO:0000259" key="1">
    <source>
        <dbReference type="Pfam" id="PF12697"/>
    </source>
</evidence>
<dbReference type="EMBL" id="MLCO01000179">
    <property type="protein sequence ID" value="ONG50814.1"/>
    <property type="molecule type" value="Genomic_DNA"/>
</dbReference>
<dbReference type="Proteomes" id="UP000188879">
    <property type="component" value="Unassembled WGS sequence"/>
</dbReference>
<dbReference type="SUPFAM" id="SSF53474">
    <property type="entry name" value="alpha/beta-Hydrolases"/>
    <property type="match status" value="1"/>
</dbReference>
<dbReference type="InterPro" id="IPR000073">
    <property type="entry name" value="AB_hydrolase_1"/>
</dbReference>
<keyword evidence="3" id="KW-1185">Reference proteome</keyword>
<sequence>MDTATVASLLLDTPDGARLALYRLGRRDAPPLLWGHANGFAVGSYPALLADLARDHDLWAWDARGHGESSLPEGLPVAEAVTLDRLAADARRVAEAVRDATGAWPRGAAHSFSGLAMLLAAVPWPDLTLFEPPIMTPALLERPEIREGMRQRVAATLFRRRLWDGPAQLFARLRPHPAYALIDDAALLTHATAQLRAEAAGWRLRCAPETEAAIYQAVGNATVFESLPGVTVPCRFVASDTEAGDWLRGVQPLAAAACHGQALVLPRTTHFLPLENPAGAAALLRPPG</sequence>
<feature type="domain" description="AB hydrolase-1" evidence="1">
    <location>
        <begin position="39"/>
        <end position="282"/>
    </location>
</feature>
<name>A0A1V2GZC7_9PROT</name>
<reference evidence="2 3" key="1">
    <citation type="submission" date="2016-10" db="EMBL/GenBank/DDBJ databases">
        <title>Draft Genome sequence of Roseomonas sp. strain M3.</title>
        <authorList>
            <person name="Subhash Y."/>
            <person name="Lee S."/>
        </authorList>
    </citation>
    <scope>NUCLEOTIDE SEQUENCE [LARGE SCALE GENOMIC DNA]</scope>
    <source>
        <strain evidence="2 3">M3</strain>
    </source>
</reference>
<dbReference type="RefSeq" id="WP_076958582.1">
    <property type="nucleotide sequence ID" value="NZ_MLCO01000179.1"/>
</dbReference>
<dbReference type="Gene3D" id="3.40.50.1820">
    <property type="entry name" value="alpha/beta hydrolase"/>
    <property type="match status" value="1"/>
</dbReference>
<evidence type="ECO:0000313" key="3">
    <source>
        <dbReference type="Proteomes" id="UP000188879"/>
    </source>
</evidence>
<proteinExistence type="predicted"/>
<dbReference type="AlphaFoldDB" id="A0A1V2GZC7"/>
<organism evidence="2 3">
    <name type="scientific">Teichococcus deserti</name>
    <dbReference type="NCBI Taxonomy" id="1817963"/>
    <lineage>
        <taxon>Bacteria</taxon>
        <taxon>Pseudomonadati</taxon>
        <taxon>Pseudomonadota</taxon>
        <taxon>Alphaproteobacteria</taxon>
        <taxon>Acetobacterales</taxon>
        <taxon>Roseomonadaceae</taxon>
        <taxon>Roseomonas</taxon>
    </lineage>
</organism>
<dbReference type="Pfam" id="PF12697">
    <property type="entry name" value="Abhydrolase_6"/>
    <property type="match status" value="1"/>
</dbReference>
<accession>A0A1V2GZC7</accession>